<evidence type="ECO:0000256" key="2">
    <source>
        <dbReference type="SAM" id="MobiDB-lite"/>
    </source>
</evidence>
<feature type="region of interest" description="Disordered" evidence="2">
    <location>
        <begin position="449"/>
        <end position="479"/>
    </location>
</feature>
<organism evidence="3 4">
    <name type="scientific">Aminipila butyrica</name>
    <dbReference type="NCBI Taxonomy" id="433296"/>
    <lineage>
        <taxon>Bacteria</taxon>
        <taxon>Bacillati</taxon>
        <taxon>Bacillota</taxon>
        <taxon>Clostridia</taxon>
        <taxon>Peptostreptococcales</taxon>
        <taxon>Anaerovoracaceae</taxon>
        <taxon>Aminipila</taxon>
    </lineage>
</organism>
<dbReference type="InterPro" id="IPR027417">
    <property type="entry name" value="P-loop_NTPase"/>
</dbReference>
<dbReference type="SUPFAM" id="SSF52540">
    <property type="entry name" value="P-loop containing nucleoside triphosphate hydrolases"/>
    <property type="match status" value="1"/>
</dbReference>
<protein>
    <submittedName>
        <fullName evidence="3">ATPase</fullName>
    </submittedName>
</protein>
<dbReference type="RefSeq" id="WP_163067177.1">
    <property type="nucleotide sequence ID" value="NZ_CP048649.1"/>
</dbReference>
<name>A0A858BWI5_9FIRM</name>
<dbReference type="AlphaFoldDB" id="A0A858BWI5"/>
<keyword evidence="4" id="KW-1185">Reference proteome</keyword>
<sequence>MEKFYLDHFIAQEEQGSGTLFNFETLCKLVNMEFQQEWEEEDKDIQRMLSIQKNAIIGFHKEVMFFKNKIRLFVKKHRAEDTIYPEWYRGLEEAIYHENWGLAGIAPWFSEDYGQSSSCKVIGERIYFQEEGGMVLKPQTISQERREQLVRAFLLLTPEERLDKDFHELYTLDGTRITVFRGSSVKPGQDVIIFRRYIIPEYTFEEQARRGTIPWNSIPLFKEMVRLGYSTAVTGAMKSGKTSFLATLQSYEDQNLEGVMLETDPEISLHKLIPNAPVVQILAKDDKMKSVVKHLLRSDADYLIMAEARDGLALDTVLRIASKGTRRLKITFHQRNPLNFPYDVAAEIVLSLGGSMELIARRTADSFDYILHFAQMRDKGQKRLTGIYEISFDKAGDRIVIFPICRYDPMQDSWNWRYRISREKELAGKEEDWVSFQRFAETLQELAAKSPLKEDKPEKLEELFGGKENIDENGDKHLH</sequence>
<dbReference type="GO" id="GO:0016887">
    <property type="term" value="F:ATP hydrolysis activity"/>
    <property type="evidence" value="ECO:0007669"/>
    <property type="project" value="InterPro"/>
</dbReference>
<gene>
    <name evidence="3" type="ORF">Ami103574_11660</name>
</gene>
<evidence type="ECO:0000313" key="4">
    <source>
        <dbReference type="Proteomes" id="UP000466848"/>
    </source>
</evidence>
<dbReference type="Proteomes" id="UP000466848">
    <property type="component" value="Chromosome"/>
</dbReference>
<comment type="similarity">
    <text evidence="1">Belongs to the GSP E family.</text>
</comment>
<dbReference type="PANTHER" id="PTHR30486">
    <property type="entry name" value="TWITCHING MOTILITY PROTEIN PILT"/>
    <property type="match status" value="1"/>
</dbReference>
<dbReference type="InterPro" id="IPR050921">
    <property type="entry name" value="T4SS_GSP_E_ATPase"/>
</dbReference>
<dbReference type="KEGG" id="abut:Ami103574_11660"/>
<dbReference type="EMBL" id="CP048649">
    <property type="protein sequence ID" value="QIB69937.1"/>
    <property type="molecule type" value="Genomic_DNA"/>
</dbReference>
<evidence type="ECO:0000256" key="1">
    <source>
        <dbReference type="ARBA" id="ARBA00006611"/>
    </source>
</evidence>
<accession>A0A858BWI5</accession>
<dbReference type="PANTHER" id="PTHR30486:SF6">
    <property type="entry name" value="TYPE IV PILUS RETRACTATION ATPASE PILT"/>
    <property type="match status" value="1"/>
</dbReference>
<proteinExistence type="inferred from homology"/>
<reference evidence="3 4" key="1">
    <citation type="submission" date="2020-02" db="EMBL/GenBank/DDBJ databases">
        <authorList>
            <person name="Kim Y.B."/>
            <person name="Roh S.W."/>
        </authorList>
    </citation>
    <scope>NUCLEOTIDE SEQUENCE [LARGE SCALE GENOMIC DNA]</scope>
    <source>
        <strain evidence="3 4">DSM 103574</strain>
    </source>
</reference>
<feature type="compositionally biased region" description="Basic and acidic residues" evidence="2">
    <location>
        <begin position="451"/>
        <end position="479"/>
    </location>
</feature>
<dbReference type="Gene3D" id="3.40.50.300">
    <property type="entry name" value="P-loop containing nucleotide triphosphate hydrolases"/>
    <property type="match status" value="1"/>
</dbReference>
<evidence type="ECO:0000313" key="3">
    <source>
        <dbReference type="EMBL" id="QIB69937.1"/>
    </source>
</evidence>